<dbReference type="Gene3D" id="1.10.287.470">
    <property type="entry name" value="Helix hairpin bin"/>
    <property type="match status" value="1"/>
</dbReference>
<dbReference type="NCBIfam" id="TIGR01730">
    <property type="entry name" value="RND_mfp"/>
    <property type="match status" value="1"/>
</dbReference>
<feature type="domain" description="Multidrug resistance protein MdtA-like C-terminal permuted SH3" evidence="8">
    <location>
        <begin position="303"/>
        <end position="363"/>
    </location>
</feature>
<feature type="chain" id="PRO_5039517555" evidence="4">
    <location>
        <begin position="28"/>
        <end position="395"/>
    </location>
</feature>
<dbReference type="STRING" id="626940.BHW43_08190"/>
<reference evidence="9 10" key="1">
    <citation type="journal article" date="2016" name="Nat. Biotechnol.">
        <title>Measurement of bacterial replication rates in microbial communities.</title>
        <authorList>
            <person name="Brown C.T."/>
            <person name="Olm M.R."/>
            <person name="Thomas B.C."/>
            <person name="Banfield J.F."/>
        </authorList>
    </citation>
    <scope>NUCLEOTIDE SEQUENCE [LARGE SCALE GENOMIC DNA]</scope>
    <source>
        <strain evidence="9">46_33</strain>
    </source>
</reference>
<dbReference type="Proteomes" id="UP000186777">
    <property type="component" value="Unassembled WGS sequence"/>
</dbReference>
<evidence type="ECO:0000256" key="3">
    <source>
        <dbReference type="SAM" id="MobiDB-lite"/>
    </source>
</evidence>
<feature type="domain" description="Multidrug resistance protein MdtA-like alpha-helical hairpin" evidence="5">
    <location>
        <begin position="109"/>
        <end position="175"/>
    </location>
</feature>
<dbReference type="GO" id="GO:0022857">
    <property type="term" value="F:transmembrane transporter activity"/>
    <property type="evidence" value="ECO:0007669"/>
    <property type="project" value="InterPro"/>
</dbReference>
<dbReference type="Pfam" id="PF25917">
    <property type="entry name" value="BSH_RND"/>
    <property type="match status" value="1"/>
</dbReference>
<feature type="domain" description="Multidrug resistance protein MdtA-like barrel-sandwich hybrid" evidence="6">
    <location>
        <begin position="69"/>
        <end position="204"/>
    </location>
</feature>
<comment type="subcellular location">
    <subcellularLocation>
        <location evidence="1">Cell envelope</location>
    </subcellularLocation>
</comment>
<evidence type="ECO:0000313" key="10">
    <source>
        <dbReference type="Proteomes" id="UP000186777"/>
    </source>
</evidence>
<feature type="region of interest" description="Disordered" evidence="3">
    <location>
        <begin position="368"/>
        <end position="395"/>
    </location>
</feature>
<dbReference type="Pfam" id="PF25876">
    <property type="entry name" value="HH_MFP_RND"/>
    <property type="match status" value="1"/>
</dbReference>
<dbReference type="AlphaFoldDB" id="A0A1Q6R3E8"/>
<protein>
    <submittedName>
        <fullName evidence="9">Efflux transporter periplasmic adaptor subunit</fullName>
    </submittedName>
</protein>
<dbReference type="Gene3D" id="2.40.50.100">
    <property type="match status" value="1"/>
</dbReference>
<dbReference type="RefSeq" id="WP_303680175.1">
    <property type="nucleotide sequence ID" value="NZ_MNTG01000037.1"/>
</dbReference>
<feature type="domain" description="Multidrug resistance protein MdtA-like beta-barrel" evidence="7">
    <location>
        <begin position="213"/>
        <end position="298"/>
    </location>
</feature>
<evidence type="ECO:0000256" key="4">
    <source>
        <dbReference type="SAM" id="SignalP"/>
    </source>
</evidence>
<name>A0A1Q6R3E8_9FIRM</name>
<dbReference type="InterPro" id="IPR058625">
    <property type="entry name" value="MdtA-like_BSH"/>
</dbReference>
<comment type="similarity">
    <text evidence="2">Belongs to the membrane fusion protein (MFP) (TC 8.A.1) family.</text>
</comment>
<evidence type="ECO:0000313" key="9">
    <source>
        <dbReference type="EMBL" id="OLA36901.1"/>
    </source>
</evidence>
<keyword evidence="4" id="KW-0732">Signal</keyword>
<dbReference type="SUPFAM" id="SSF111369">
    <property type="entry name" value="HlyD-like secretion proteins"/>
    <property type="match status" value="1"/>
</dbReference>
<evidence type="ECO:0000259" key="6">
    <source>
        <dbReference type="Pfam" id="PF25917"/>
    </source>
</evidence>
<dbReference type="PANTHER" id="PTHR30158">
    <property type="entry name" value="ACRA/E-RELATED COMPONENT OF DRUG EFFLUX TRANSPORTER"/>
    <property type="match status" value="1"/>
</dbReference>
<comment type="caution">
    <text evidence="9">The sequence shown here is derived from an EMBL/GenBank/DDBJ whole genome shotgun (WGS) entry which is preliminary data.</text>
</comment>
<accession>A0A1Q6R3E8</accession>
<evidence type="ECO:0000259" key="5">
    <source>
        <dbReference type="Pfam" id="PF25876"/>
    </source>
</evidence>
<dbReference type="InterPro" id="IPR006143">
    <property type="entry name" value="RND_pump_MFP"/>
</dbReference>
<evidence type="ECO:0000256" key="1">
    <source>
        <dbReference type="ARBA" id="ARBA00004196"/>
    </source>
</evidence>
<dbReference type="Gene3D" id="2.40.30.170">
    <property type="match status" value="1"/>
</dbReference>
<feature type="compositionally biased region" description="Polar residues" evidence="3">
    <location>
        <begin position="384"/>
        <end position="395"/>
    </location>
</feature>
<dbReference type="Pfam" id="PF25967">
    <property type="entry name" value="RND-MFP_C"/>
    <property type="match status" value="1"/>
</dbReference>
<dbReference type="Gene3D" id="2.40.420.20">
    <property type="match status" value="1"/>
</dbReference>
<proteinExistence type="inferred from homology"/>
<dbReference type="EMBL" id="MNTG01000037">
    <property type="protein sequence ID" value="OLA36901.1"/>
    <property type="molecule type" value="Genomic_DNA"/>
</dbReference>
<dbReference type="InterPro" id="IPR058627">
    <property type="entry name" value="MdtA-like_C"/>
</dbReference>
<feature type="signal peptide" evidence="4">
    <location>
        <begin position="1"/>
        <end position="27"/>
    </location>
</feature>
<evidence type="ECO:0000259" key="8">
    <source>
        <dbReference type="Pfam" id="PF25967"/>
    </source>
</evidence>
<dbReference type="GO" id="GO:0030313">
    <property type="term" value="C:cell envelope"/>
    <property type="evidence" value="ECO:0007669"/>
    <property type="project" value="UniProtKB-SubCell"/>
</dbReference>
<evidence type="ECO:0000259" key="7">
    <source>
        <dbReference type="Pfam" id="PF25944"/>
    </source>
</evidence>
<dbReference type="InterPro" id="IPR058624">
    <property type="entry name" value="MdtA-like_HH"/>
</dbReference>
<dbReference type="GO" id="GO:0046677">
    <property type="term" value="P:response to antibiotic"/>
    <property type="evidence" value="ECO:0007669"/>
    <property type="project" value="TreeGrafter"/>
</dbReference>
<gene>
    <name evidence="9" type="ORF">BHW43_08190</name>
</gene>
<evidence type="ECO:0000256" key="2">
    <source>
        <dbReference type="ARBA" id="ARBA00009477"/>
    </source>
</evidence>
<dbReference type="GO" id="GO:0005886">
    <property type="term" value="C:plasma membrane"/>
    <property type="evidence" value="ECO:0007669"/>
    <property type="project" value="TreeGrafter"/>
</dbReference>
<dbReference type="InterPro" id="IPR058626">
    <property type="entry name" value="MdtA-like_b-barrel"/>
</dbReference>
<dbReference type="PROSITE" id="PS51257">
    <property type="entry name" value="PROKAR_LIPOPROTEIN"/>
    <property type="match status" value="1"/>
</dbReference>
<sequence length="395" mass="42127">MLSFIRSGRARKAMAAALAATFVLSVAGCGQKQQQGGNKAALVKTMKVIKRDTPLVYDYTGFVQAQQEMELKAQVSGQITAKYFKGGDNVSTGQTLYAIDQRTYQANVLNAQAGLANARAALANAALNAERYSTLYAQNAISKQVLDNAIMQRDQAQASVNAQEAILENAQINMTDTSVSAPFSGRIDTTALEVGNYVTAGQTTLAKISNTDPVFVQFSIAEPEYLKLSSAHDNSGAASLDNLTVVLSDGSTYDLKGTVAEVNRGINDNTGTMTVKALFRNPAHRLLPGMFAHVQATAGTKKDALLIPMRAVVELMYKKFVYVVGSDNKVTMKEVTLGPSVGRFYMVEGGLTGDETIVVEGTGKIRQGAQVNPQPMTEADLDTTVDNSATAGKKQ</sequence>
<organism evidence="9 10">
    <name type="scientific">Phascolarctobacterium succinatutens</name>
    <dbReference type="NCBI Taxonomy" id="626940"/>
    <lineage>
        <taxon>Bacteria</taxon>
        <taxon>Bacillati</taxon>
        <taxon>Bacillota</taxon>
        <taxon>Negativicutes</taxon>
        <taxon>Acidaminococcales</taxon>
        <taxon>Acidaminococcaceae</taxon>
        <taxon>Phascolarctobacterium</taxon>
    </lineage>
</organism>
<dbReference type="Pfam" id="PF25944">
    <property type="entry name" value="Beta-barrel_RND"/>
    <property type="match status" value="1"/>
</dbReference>